<keyword evidence="2" id="KW-1185">Reference proteome</keyword>
<sequence length="90" mass="10072">MYSFQYISSSPYGKPQSRLRRSWMLKNKRQRLSSIGIDPHLLSHFHGQIRVNEDTDSTNSSTVAGSKKGTVVADGVMPGGRLCYRQAGDR</sequence>
<dbReference type="Proteomes" id="UP000024635">
    <property type="component" value="Unassembled WGS sequence"/>
</dbReference>
<accession>A0A016TKV1</accession>
<comment type="caution">
    <text evidence="1">The sequence shown here is derived from an EMBL/GenBank/DDBJ whole genome shotgun (WGS) entry which is preliminary data.</text>
</comment>
<dbReference type="EMBL" id="JARK01001430">
    <property type="protein sequence ID" value="EYC03340.1"/>
    <property type="molecule type" value="Genomic_DNA"/>
</dbReference>
<protein>
    <submittedName>
        <fullName evidence="1">Uncharacterized protein</fullName>
    </submittedName>
</protein>
<organism evidence="1 2">
    <name type="scientific">Ancylostoma ceylanicum</name>
    <dbReference type="NCBI Taxonomy" id="53326"/>
    <lineage>
        <taxon>Eukaryota</taxon>
        <taxon>Metazoa</taxon>
        <taxon>Ecdysozoa</taxon>
        <taxon>Nematoda</taxon>
        <taxon>Chromadorea</taxon>
        <taxon>Rhabditida</taxon>
        <taxon>Rhabditina</taxon>
        <taxon>Rhabditomorpha</taxon>
        <taxon>Strongyloidea</taxon>
        <taxon>Ancylostomatidae</taxon>
        <taxon>Ancylostomatinae</taxon>
        <taxon>Ancylostoma</taxon>
    </lineage>
</organism>
<proteinExistence type="predicted"/>
<evidence type="ECO:0000313" key="2">
    <source>
        <dbReference type="Proteomes" id="UP000024635"/>
    </source>
</evidence>
<name>A0A016TKV1_9BILA</name>
<gene>
    <name evidence="1" type="primary">Acey_s0094.g2702</name>
    <name evidence="1" type="ORF">Y032_0094g2702</name>
</gene>
<evidence type="ECO:0000313" key="1">
    <source>
        <dbReference type="EMBL" id="EYC03340.1"/>
    </source>
</evidence>
<dbReference type="AlphaFoldDB" id="A0A016TKV1"/>
<reference evidence="2" key="1">
    <citation type="journal article" date="2015" name="Nat. Genet.">
        <title>The genome and transcriptome of the zoonotic hookworm Ancylostoma ceylanicum identify infection-specific gene families.</title>
        <authorList>
            <person name="Schwarz E.M."/>
            <person name="Hu Y."/>
            <person name="Antoshechkin I."/>
            <person name="Miller M.M."/>
            <person name="Sternberg P.W."/>
            <person name="Aroian R.V."/>
        </authorList>
    </citation>
    <scope>NUCLEOTIDE SEQUENCE</scope>
    <source>
        <strain evidence="2">HY135</strain>
    </source>
</reference>